<dbReference type="PANTHER" id="PTHR46470:SF4">
    <property type="entry name" value="5-AMINO-6-(5-PHOSPHO-D-RIBITYLAMINO)URACIL PHOSPHATASE YIGB"/>
    <property type="match status" value="1"/>
</dbReference>
<dbReference type="SFLD" id="SFLDG01129">
    <property type="entry name" value="C1.5:_HAD__Beta-PGM__Phosphata"/>
    <property type="match status" value="1"/>
</dbReference>
<dbReference type="Proteomes" id="UP000229329">
    <property type="component" value="Unassembled WGS sequence"/>
</dbReference>
<protein>
    <submittedName>
        <fullName evidence="4">HAD family hydrolase</fullName>
    </submittedName>
</protein>
<dbReference type="NCBIfam" id="TIGR01509">
    <property type="entry name" value="HAD-SF-IA-v3"/>
    <property type="match status" value="1"/>
</dbReference>
<evidence type="ECO:0000256" key="1">
    <source>
        <dbReference type="ARBA" id="ARBA00001946"/>
    </source>
</evidence>
<dbReference type="Gene3D" id="1.20.120.1600">
    <property type="match status" value="1"/>
</dbReference>
<sequence length="235" mass="26665">MIYYRNLQPFKAISFDLDDTLYENHSVILLAEQQFLMAFNQLSQLNLSVANWHNWKKQTAYQIGLIAEDVTAWRFATIEAILRQQGKSAVEIDQISQQSMAVFLQWRHHIDVPAQSFSILDQLKQRYSLIAITNGNVDPQKIGFTQFDLILCGGKHGRAKPHQDLFLQAAQKLKLSPHEILHIGDNLETDVQGAISAGYQAVWLNLSNKGLNSFPQARILPTVEITHLAELLTLC</sequence>
<comment type="caution">
    <text evidence="4">The sequence shown here is derived from an EMBL/GenBank/DDBJ whole genome shotgun (WGS) entry which is preliminary data.</text>
</comment>
<evidence type="ECO:0000313" key="4">
    <source>
        <dbReference type="EMBL" id="PJG85805.1"/>
    </source>
</evidence>
<reference evidence="4 5" key="1">
    <citation type="submission" date="2017-11" db="EMBL/GenBank/DDBJ databases">
        <title>Reclassification of Bisgaard taxon 7 as Conservatibacter flavescens gen. nov., sp. nov.</title>
        <authorList>
            <person name="Christensen H."/>
        </authorList>
    </citation>
    <scope>NUCLEOTIDE SEQUENCE [LARGE SCALE GENOMIC DNA]</scope>
    <source>
        <strain evidence="4 5">7_4</strain>
    </source>
</reference>
<keyword evidence="5" id="KW-1185">Reference proteome</keyword>
<dbReference type="EMBL" id="PHHA01000006">
    <property type="protein sequence ID" value="PJG85805.1"/>
    <property type="molecule type" value="Genomic_DNA"/>
</dbReference>
<keyword evidence="3" id="KW-0460">Magnesium</keyword>
<dbReference type="SFLD" id="SFLDS00003">
    <property type="entry name" value="Haloacid_Dehalogenase"/>
    <property type="match status" value="1"/>
</dbReference>
<dbReference type="InterPro" id="IPR051400">
    <property type="entry name" value="HAD-like_hydrolase"/>
</dbReference>
<dbReference type="NCBIfam" id="TIGR01549">
    <property type="entry name" value="HAD-SF-IA-v1"/>
    <property type="match status" value="1"/>
</dbReference>
<accession>A0A2M8S3S4</accession>
<evidence type="ECO:0000256" key="2">
    <source>
        <dbReference type="ARBA" id="ARBA00022801"/>
    </source>
</evidence>
<dbReference type="SUPFAM" id="SSF56784">
    <property type="entry name" value="HAD-like"/>
    <property type="match status" value="1"/>
</dbReference>
<dbReference type="RefSeq" id="WP_100288385.1">
    <property type="nucleotide sequence ID" value="NZ_PHHA01000006.1"/>
</dbReference>
<keyword evidence="2 4" id="KW-0378">Hydrolase</keyword>
<comment type="cofactor">
    <cofactor evidence="1">
        <name>Mg(2+)</name>
        <dbReference type="ChEBI" id="CHEBI:18420"/>
    </cofactor>
</comment>
<dbReference type="PANTHER" id="PTHR46470">
    <property type="entry name" value="N-ACYLNEURAMINATE-9-PHOSPHATASE"/>
    <property type="match status" value="1"/>
</dbReference>
<dbReference type="GO" id="GO:0009231">
    <property type="term" value="P:riboflavin biosynthetic process"/>
    <property type="evidence" value="ECO:0007669"/>
    <property type="project" value="TreeGrafter"/>
</dbReference>
<dbReference type="Pfam" id="PF00702">
    <property type="entry name" value="Hydrolase"/>
    <property type="match status" value="1"/>
</dbReference>
<dbReference type="OrthoDB" id="367448at2"/>
<dbReference type="InterPro" id="IPR036412">
    <property type="entry name" value="HAD-like_sf"/>
</dbReference>
<dbReference type="InterPro" id="IPR023214">
    <property type="entry name" value="HAD_sf"/>
</dbReference>
<organism evidence="4 5">
    <name type="scientific">Conservatibacter flavescens</name>
    <dbReference type="NCBI Taxonomy" id="28161"/>
    <lineage>
        <taxon>Bacteria</taxon>
        <taxon>Pseudomonadati</taxon>
        <taxon>Pseudomonadota</taxon>
        <taxon>Gammaproteobacteria</taxon>
        <taxon>Pasteurellales</taxon>
        <taxon>Pasteurellaceae</taxon>
        <taxon>Conservatibacter</taxon>
    </lineage>
</organism>
<evidence type="ECO:0000256" key="3">
    <source>
        <dbReference type="ARBA" id="ARBA00022842"/>
    </source>
</evidence>
<name>A0A2M8S3S4_9PAST</name>
<gene>
    <name evidence="4" type="ORF">CVP05_04470</name>
</gene>
<evidence type="ECO:0000313" key="5">
    <source>
        <dbReference type="Proteomes" id="UP000229329"/>
    </source>
</evidence>
<proteinExistence type="predicted"/>
<dbReference type="InterPro" id="IPR006439">
    <property type="entry name" value="HAD-SF_hydro_IA"/>
</dbReference>
<dbReference type="AlphaFoldDB" id="A0A2M8S3S4"/>
<dbReference type="Gene3D" id="3.40.50.1000">
    <property type="entry name" value="HAD superfamily/HAD-like"/>
    <property type="match status" value="1"/>
</dbReference>
<dbReference type="GO" id="GO:0016787">
    <property type="term" value="F:hydrolase activity"/>
    <property type="evidence" value="ECO:0007669"/>
    <property type="project" value="UniProtKB-KW"/>
</dbReference>